<dbReference type="PANTHER" id="PTHR16877">
    <property type="entry name" value="HEPCIDIN"/>
    <property type="match status" value="1"/>
</dbReference>
<feature type="signal peptide" evidence="10">
    <location>
        <begin position="1"/>
        <end position="24"/>
    </location>
</feature>
<evidence type="ECO:0000313" key="11">
    <source>
        <dbReference type="EMBL" id="AFE88613.1"/>
    </source>
</evidence>
<dbReference type="GO" id="GO:0006879">
    <property type="term" value="P:intracellular iron ion homeostasis"/>
    <property type="evidence" value="ECO:0007669"/>
    <property type="project" value="InterPro"/>
</dbReference>
<keyword evidence="8" id="KW-1015">Disulfide bond</keyword>
<keyword evidence="5" id="KW-0372">Hormone</keyword>
<keyword evidence="4" id="KW-0929">Antimicrobial</keyword>
<accession>H9C3L7</accession>
<keyword evidence="7" id="KW-0044">Antibiotic</keyword>
<evidence type="ECO:0000256" key="3">
    <source>
        <dbReference type="ARBA" id="ARBA00022525"/>
    </source>
</evidence>
<evidence type="ECO:0000256" key="7">
    <source>
        <dbReference type="ARBA" id="ARBA00023022"/>
    </source>
</evidence>
<organism evidence="11">
    <name type="scientific">Scophthalmus maximus</name>
    <name type="common">Turbot</name>
    <name type="synonym">Psetta maxima</name>
    <dbReference type="NCBI Taxonomy" id="52904"/>
    <lineage>
        <taxon>Eukaryota</taxon>
        <taxon>Metazoa</taxon>
        <taxon>Chordata</taxon>
        <taxon>Craniata</taxon>
        <taxon>Vertebrata</taxon>
        <taxon>Euteleostomi</taxon>
        <taxon>Actinopterygii</taxon>
        <taxon>Neopterygii</taxon>
        <taxon>Teleostei</taxon>
        <taxon>Neoteleostei</taxon>
        <taxon>Acanthomorphata</taxon>
        <taxon>Carangaria</taxon>
        <taxon>Pleuronectiformes</taxon>
        <taxon>Pleuronectoidei</taxon>
        <taxon>Scophthalmidae</taxon>
        <taxon>Scophthalmus</taxon>
    </lineage>
</organism>
<keyword evidence="3" id="KW-0964">Secreted</keyword>
<reference evidence="11" key="1">
    <citation type="journal article" date="2012" name="Fish Shellfish Immunol.">
        <title>A novel hepcidin-like in turbot (Scophthalmus maximus L.) highly expressed after pathogen challenge but not after iron overload.</title>
        <authorList>
            <person name="Pereiro P."/>
            <person name="Figueras A."/>
            <person name="Novoa B."/>
        </authorList>
    </citation>
    <scope>NUCLEOTIDE SEQUENCE</scope>
</reference>
<comment type="subcellular location">
    <subcellularLocation>
        <location evidence="1">Secreted</location>
    </subcellularLocation>
</comment>
<dbReference type="Pfam" id="PF06446">
    <property type="entry name" value="Hepcidin"/>
    <property type="match status" value="1"/>
</dbReference>
<evidence type="ECO:0000256" key="1">
    <source>
        <dbReference type="ARBA" id="ARBA00004613"/>
    </source>
</evidence>
<evidence type="ECO:0000256" key="2">
    <source>
        <dbReference type="ARBA" id="ARBA00008022"/>
    </source>
</evidence>
<protein>
    <submittedName>
        <fullName evidence="11">Hepcidin-2</fullName>
    </submittedName>
</protein>
<dbReference type="GO" id="GO:0042742">
    <property type="term" value="P:defense response to bacterium"/>
    <property type="evidence" value="ECO:0007669"/>
    <property type="project" value="UniProtKB-KW"/>
</dbReference>
<evidence type="ECO:0000256" key="9">
    <source>
        <dbReference type="SAM" id="MobiDB-lite"/>
    </source>
</evidence>
<name>H9C3L7_SCOMX</name>
<proteinExistence type="evidence at transcript level"/>
<feature type="region of interest" description="Disordered" evidence="9">
    <location>
        <begin position="29"/>
        <end position="56"/>
    </location>
</feature>
<feature type="chain" id="PRO_5003618191" evidence="10">
    <location>
        <begin position="25"/>
        <end position="84"/>
    </location>
</feature>
<evidence type="ECO:0000256" key="4">
    <source>
        <dbReference type="ARBA" id="ARBA00022529"/>
    </source>
</evidence>
<dbReference type="GO" id="GO:0005576">
    <property type="term" value="C:extracellular region"/>
    <property type="evidence" value="ECO:0007669"/>
    <property type="project" value="UniProtKB-SubCell"/>
</dbReference>
<evidence type="ECO:0000256" key="10">
    <source>
        <dbReference type="SAM" id="SignalP"/>
    </source>
</evidence>
<evidence type="ECO:0000256" key="8">
    <source>
        <dbReference type="ARBA" id="ARBA00023157"/>
    </source>
</evidence>
<dbReference type="AlphaFoldDB" id="H9C3L7"/>
<sequence>MKTLTVAVAVAVVLAFIWMQESAATFHGAQQPEEAVSNEDPAADPQETPVDSWMMPSNRQKRGMKCKFCCNCCNFNGCGVCCDF</sequence>
<evidence type="ECO:0000256" key="5">
    <source>
        <dbReference type="ARBA" id="ARBA00022702"/>
    </source>
</evidence>
<keyword evidence="6 10" id="KW-0732">Signal</keyword>
<evidence type="ECO:0000256" key="6">
    <source>
        <dbReference type="ARBA" id="ARBA00022729"/>
    </source>
</evidence>
<comment type="similarity">
    <text evidence="2">Belongs to the hepcidin family.</text>
</comment>
<dbReference type="EMBL" id="JQ219831">
    <property type="protein sequence ID" value="AFE88613.1"/>
    <property type="molecule type" value="mRNA"/>
</dbReference>
<dbReference type="InterPro" id="IPR010500">
    <property type="entry name" value="Hepcidin"/>
</dbReference>
<dbReference type="GO" id="GO:0005179">
    <property type="term" value="F:hormone activity"/>
    <property type="evidence" value="ECO:0007669"/>
    <property type="project" value="UniProtKB-KW"/>
</dbReference>
<dbReference type="PANTHER" id="PTHR16877:SF0">
    <property type="entry name" value="HEPCIDIN"/>
    <property type="match status" value="1"/>
</dbReference>